<reference evidence="1 2" key="1">
    <citation type="submission" date="2011-12" db="EMBL/GenBank/DDBJ databases">
        <authorList>
            <person name="Brinkac L."/>
            <person name="Radune D."/>
            <person name="Sanka R."/>
            <person name="Selengut J."/>
            <person name="DebRoy C."/>
            <person name="Feng P."/>
            <person name="Fratamico P.M."/>
            <person name="Kapur V."/>
            <person name="Kariyawasam S."/>
            <person name="Losada L."/>
            <person name="Nierman W.C."/>
            <person name="Nelson K."/>
        </authorList>
    </citation>
    <scope>NUCLEOTIDE SEQUENCE [LARGE SCALE GENOMIC DNA]</scope>
    <source>
        <strain evidence="1 2">4.0967</strain>
    </source>
</reference>
<organism evidence="1 2">
    <name type="scientific">Escherichia coli 4.0967</name>
    <dbReference type="NCBI Taxonomy" id="869687"/>
    <lineage>
        <taxon>Bacteria</taxon>
        <taxon>Pseudomonadati</taxon>
        <taxon>Pseudomonadota</taxon>
        <taxon>Gammaproteobacteria</taxon>
        <taxon>Enterobacterales</taxon>
        <taxon>Enterobacteriaceae</taxon>
        <taxon>Escherichia</taxon>
    </lineage>
</organism>
<dbReference type="AlphaFoldDB" id="A0AAN3V6V9"/>
<evidence type="ECO:0000313" key="1">
    <source>
        <dbReference type="EMBL" id="EII35763.1"/>
    </source>
</evidence>
<dbReference type="Proteomes" id="UP000003866">
    <property type="component" value="Unassembled WGS sequence"/>
</dbReference>
<dbReference type="EMBL" id="AFAA02000015">
    <property type="protein sequence ID" value="EII35763.1"/>
    <property type="molecule type" value="Genomic_DNA"/>
</dbReference>
<evidence type="ECO:0000313" key="2">
    <source>
        <dbReference type="Proteomes" id="UP000003866"/>
    </source>
</evidence>
<proteinExistence type="predicted"/>
<protein>
    <submittedName>
        <fullName evidence="1">Uncharacterized protein</fullName>
    </submittedName>
</protein>
<sequence length="40" mass="4692">MKSEAFRGGLDEKIYERTLRFSKKAHKLKVLLTYLKTGSF</sequence>
<comment type="caution">
    <text evidence="1">The sequence shown here is derived from an EMBL/GenBank/DDBJ whole genome shotgun (WGS) entry which is preliminary data.</text>
</comment>
<gene>
    <name evidence="1" type="ORF">EC40967_B0033</name>
</gene>
<name>A0AAN3V6V9_ECOLX</name>
<accession>A0AAN3V6V9</accession>